<keyword evidence="3 6" id="KW-1133">Transmembrane helix</keyword>
<feature type="transmembrane region" description="Helical" evidence="6">
    <location>
        <begin position="425"/>
        <end position="448"/>
    </location>
</feature>
<evidence type="ECO:0000313" key="8">
    <source>
        <dbReference type="Proteomes" id="UP000076881"/>
    </source>
</evidence>
<dbReference type="Gene3D" id="1.20.1250.20">
    <property type="entry name" value="MFS general substrate transporter like domains"/>
    <property type="match status" value="2"/>
</dbReference>
<dbReference type="PANTHER" id="PTHR21576">
    <property type="entry name" value="UNCHARACTERIZED NODULIN-LIKE PROTEIN"/>
    <property type="match status" value="1"/>
</dbReference>
<keyword evidence="2 6" id="KW-0812">Transmembrane</keyword>
<evidence type="ECO:0000256" key="3">
    <source>
        <dbReference type="ARBA" id="ARBA00022989"/>
    </source>
</evidence>
<feature type="transmembrane region" description="Helical" evidence="6">
    <location>
        <begin position="78"/>
        <end position="95"/>
    </location>
</feature>
<dbReference type="InterPro" id="IPR011701">
    <property type="entry name" value="MFS"/>
</dbReference>
<feature type="transmembrane region" description="Helical" evidence="6">
    <location>
        <begin position="107"/>
        <end position="129"/>
    </location>
</feature>
<dbReference type="PANTHER" id="PTHR21576:SF158">
    <property type="entry name" value="RIBOSOMAL RNA-PROCESSING PROTEIN 12-LIKE CONSERVED DOMAIN-CONTAINING PROTEIN"/>
    <property type="match status" value="1"/>
</dbReference>
<proteinExistence type="predicted"/>
<dbReference type="Pfam" id="PF07690">
    <property type="entry name" value="MFS_1"/>
    <property type="match status" value="1"/>
</dbReference>
<dbReference type="AlphaFoldDB" id="A0A168JS61"/>
<gene>
    <name evidence="7" type="ORF">LEL_00352</name>
</gene>
<comment type="subcellular location">
    <subcellularLocation>
        <location evidence="1">Membrane</location>
        <topology evidence="1">Multi-pass membrane protein</topology>
    </subcellularLocation>
</comment>
<feature type="transmembrane region" description="Helical" evidence="6">
    <location>
        <begin position="141"/>
        <end position="166"/>
    </location>
</feature>
<feature type="transmembrane region" description="Helical" evidence="6">
    <location>
        <begin position="172"/>
        <end position="192"/>
    </location>
</feature>
<feature type="transmembrane region" description="Helical" evidence="6">
    <location>
        <begin position="460"/>
        <end position="481"/>
    </location>
</feature>
<keyword evidence="4 6" id="KW-0472">Membrane</keyword>
<dbReference type="InterPro" id="IPR036259">
    <property type="entry name" value="MFS_trans_sf"/>
</dbReference>
<dbReference type="GO" id="GO:0022857">
    <property type="term" value="F:transmembrane transporter activity"/>
    <property type="evidence" value="ECO:0007669"/>
    <property type="project" value="InterPro"/>
</dbReference>
<reference evidence="7 8" key="1">
    <citation type="journal article" date="2016" name="Genome Biol. Evol.">
        <title>Divergent and convergent evolution of fungal pathogenicity.</title>
        <authorList>
            <person name="Shang Y."/>
            <person name="Xiao G."/>
            <person name="Zheng P."/>
            <person name="Cen K."/>
            <person name="Zhan S."/>
            <person name="Wang C."/>
        </authorList>
    </citation>
    <scope>NUCLEOTIDE SEQUENCE [LARGE SCALE GENOMIC DNA]</scope>
    <source>
        <strain evidence="7 8">RCEF 1005</strain>
    </source>
</reference>
<feature type="region of interest" description="Disordered" evidence="5">
    <location>
        <begin position="209"/>
        <end position="303"/>
    </location>
</feature>
<evidence type="ECO:0000313" key="7">
    <source>
        <dbReference type="EMBL" id="OAA80807.1"/>
    </source>
</evidence>
<dbReference type="EMBL" id="AZHF01000001">
    <property type="protein sequence ID" value="OAA80807.1"/>
    <property type="molecule type" value="Genomic_DNA"/>
</dbReference>
<evidence type="ECO:0000256" key="1">
    <source>
        <dbReference type="ARBA" id="ARBA00004141"/>
    </source>
</evidence>
<feature type="transmembrane region" description="Helical" evidence="6">
    <location>
        <begin position="320"/>
        <end position="338"/>
    </location>
</feature>
<evidence type="ECO:0000256" key="6">
    <source>
        <dbReference type="SAM" id="Phobius"/>
    </source>
</evidence>
<feature type="compositionally biased region" description="Polar residues" evidence="5">
    <location>
        <begin position="281"/>
        <end position="296"/>
    </location>
</feature>
<comment type="caution">
    <text evidence="7">The sequence shown here is derived from an EMBL/GenBank/DDBJ whole genome shotgun (WGS) entry which is preliminary data.</text>
</comment>
<dbReference type="GO" id="GO:0000329">
    <property type="term" value="C:fungal-type vacuole membrane"/>
    <property type="evidence" value="ECO:0007669"/>
    <property type="project" value="TreeGrafter"/>
</dbReference>
<dbReference type="OrthoDB" id="410267at2759"/>
<feature type="compositionally biased region" description="Polar residues" evidence="5">
    <location>
        <begin position="240"/>
        <end position="250"/>
    </location>
</feature>
<evidence type="ECO:0000256" key="4">
    <source>
        <dbReference type="ARBA" id="ARBA00023136"/>
    </source>
</evidence>
<feature type="transmembrane region" description="Helical" evidence="6">
    <location>
        <begin position="399"/>
        <end position="419"/>
    </location>
</feature>
<evidence type="ECO:0000256" key="2">
    <source>
        <dbReference type="ARBA" id="ARBA00022692"/>
    </source>
</evidence>
<dbReference type="SUPFAM" id="SSF103473">
    <property type="entry name" value="MFS general substrate transporter"/>
    <property type="match status" value="1"/>
</dbReference>
<organism evidence="7 8">
    <name type="scientific">Akanthomyces lecanii RCEF 1005</name>
    <dbReference type="NCBI Taxonomy" id="1081108"/>
    <lineage>
        <taxon>Eukaryota</taxon>
        <taxon>Fungi</taxon>
        <taxon>Dikarya</taxon>
        <taxon>Ascomycota</taxon>
        <taxon>Pezizomycotina</taxon>
        <taxon>Sordariomycetes</taxon>
        <taxon>Hypocreomycetidae</taxon>
        <taxon>Hypocreales</taxon>
        <taxon>Cordycipitaceae</taxon>
        <taxon>Akanthomyces</taxon>
        <taxon>Cordyceps confragosa</taxon>
    </lineage>
</organism>
<sequence>MHSDDGMHRKRVIASVAATVISLACGTNYVYSAWAPQFAERLKLTATQSNLVGLFGNLGMYSLGPLVGMFVDHPSVGAGPAVLLGAVLLGVGYFPLHRAYDSASGSVPLLCFFSYLTGMGSCLGFFAAVKVSALNWPHHRGTATAFPLAAFGLSAFFFSFLGSILFPGDPSSFLELLAWGTVALTFGGFFFLKAYPHSSSYQAVPGAEASSGAARGQRLRRTSSGRQQPQQRGMFDAEPGTSNKFTTTAAQVPAEQSGPASAPASREAGGADTEDAEPDETSSLMSGSSAVNNETDANVDRDPSHHLDIRGFQLLTCMDFWQLFAIMTILAGAGLMTINNIGNDANVLWKHYDRSKGEEFLVHRQQMHVSILSIGSFVGRLLSGIGSDFLVKKLGASRVWCLVLSGLIFTVAQVCGLTISTPIYLFLLSSLSGIAYGLLFGVFPSIVAETFGIHGLSQNWGFMTLAPVFSSNIFNLIYGSVLDHHSVFDPSGERSCHEGLECYRSAYGITFVSCLVGVAITIWVIRHQYVVKVRAMGKANLED</sequence>
<protein>
    <submittedName>
        <fullName evidence="7">Major facilitator superfamily domain, general substrate transporter</fullName>
    </submittedName>
</protein>
<dbReference type="STRING" id="1081108.A0A168JS61"/>
<accession>A0A168JS61</accession>
<dbReference type="Proteomes" id="UP000076881">
    <property type="component" value="Unassembled WGS sequence"/>
</dbReference>
<keyword evidence="8" id="KW-1185">Reference proteome</keyword>
<feature type="transmembrane region" description="Helical" evidence="6">
    <location>
        <begin position="506"/>
        <end position="525"/>
    </location>
</feature>
<evidence type="ECO:0000256" key="5">
    <source>
        <dbReference type="SAM" id="MobiDB-lite"/>
    </source>
</evidence>
<name>A0A168JS61_CORDF</name>
<feature type="transmembrane region" description="Helical" evidence="6">
    <location>
        <begin position="12"/>
        <end position="31"/>
    </location>
</feature>